<protein>
    <recommendedName>
        <fullName evidence="2">non-specific protein-tyrosine kinase</fullName>
        <ecNumber evidence="2">2.7.10.2</ecNumber>
    </recommendedName>
</protein>
<dbReference type="CDD" id="cd05387">
    <property type="entry name" value="BY-kinase"/>
    <property type="match status" value="1"/>
</dbReference>
<comment type="caution">
    <text evidence="11">The sequence shown here is derived from an EMBL/GenBank/DDBJ whole genome shotgun (WGS) entry which is preliminary data.</text>
</comment>
<evidence type="ECO:0000256" key="9">
    <source>
        <dbReference type="SAM" id="MobiDB-lite"/>
    </source>
</evidence>
<keyword evidence="12" id="KW-1185">Reference proteome</keyword>
<dbReference type="RefSeq" id="WP_253485282.1">
    <property type="nucleotide sequence ID" value="NZ_JALJXV010000014.1"/>
</dbReference>
<dbReference type="AlphaFoldDB" id="A0AAE3KI86"/>
<proteinExistence type="inferred from homology"/>
<dbReference type="PANTHER" id="PTHR32309:SF13">
    <property type="entry name" value="FERRIC ENTEROBACTIN TRANSPORT PROTEIN FEPE"/>
    <property type="match status" value="1"/>
</dbReference>
<comment type="catalytic activity">
    <reaction evidence="8">
        <text>L-tyrosyl-[protein] + ATP = O-phospho-L-tyrosyl-[protein] + ADP + H(+)</text>
        <dbReference type="Rhea" id="RHEA:10596"/>
        <dbReference type="Rhea" id="RHEA-COMP:10136"/>
        <dbReference type="Rhea" id="RHEA-COMP:20101"/>
        <dbReference type="ChEBI" id="CHEBI:15378"/>
        <dbReference type="ChEBI" id="CHEBI:30616"/>
        <dbReference type="ChEBI" id="CHEBI:46858"/>
        <dbReference type="ChEBI" id="CHEBI:61978"/>
        <dbReference type="ChEBI" id="CHEBI:456216"/>
        <dbReference type="EC" id="2.7.10.2"/>
    </reaction>
</comment>
<keyword evidence="6" id="KW-0067">ATP-binding</keyword>
<keyword evidence="11" id="KW-0675">Receptor</keyword>
<keyword evidence="3 11" id="KW-0808">Transferase</keyword>
<keyword evidence="7 11" id="KW-0829">Tyrosine-protein kinase</keyword>
<comment type="similarity">
    <text evidence="1">Belongs to the CpsD/CapB family.</text>
</comment>
<feature type="compositionally biased region" description="Basic and acidic residues" evidence="9">
    <location>
        <begin position="7"/>
        <end position="38"/>
    </location>
</feature>
<accession>A0AAE3KI86</accession>
<evidence type="ECO:0000313" key="12">
    <source>
        <dbReference type="Proteomes" id="UP001205843"/>
    </source>
</evidence>
<evidence type="ECO:0000256" key="2">
    <source>
        <dbReference type="ARBA" id="ARBA00011903"/>
    </source>
</evidence>
<evidence type="ECO:0000313" key="11">
    <source>
        <dbReference type="EMBL" id="MCP1677137.1"/>
    </source>
</evidence>
<evidence type="ECO:0000256" key="8">
    <source>
        <dbReference type="ARBA" id="ARBA00051245"/>
    </source>
</evidence>
<evidence type="ECO:0000256" key="3">
    <source>
        <dbReference type="ARBA" id="ARBA00022679"/>
    </source>
</evidence>
<name>A0AAE3KI86_9GAMM</name>
<keyword evidence="4" id="KW-0547">Nucleotide-binding</keyword>
<dbReference type="Gene3D" id="3.40.50.300">
    <property type="entry name" value="P-loop containing nucleotide triphosphate hydrolases"/>
    <property type="match status" value="1"/>
</dbReference>
<sequence length="300" mass="31722">MSVIEKAINRLRESGDGTTGRKDKPAETRHPEPPREPEPAVEAASVGAVPAPVADREPVRVDYARLRAQGIYPPIDAERAIKDQYRRIKRPLIAGAIGKGTAAIPNGNLIMVTSAQPGEGKTFTSINLALSIAQDPDFSVTLVDGDVSRAHTSKIFGIRDEPGLLDLLADESLSASEVILPTTVDSLTVLPAGRAHSLSEELLSSARMERVVSALADRSTRHIILFDSPPLLVSAEAITLSANVGQILVVVKSAATPRHYVVAAVELLDPNKAVSLVLNQSLGGLGGDDYGSYYGESTPG</sequence>
<evidence type="ECO:0000256" key="6">
    <source>
        <dbReference type="ARBA" id="ARBA00022840"/>
    </source>
</evidence>
<dbReference type="PANTHER" id="PTHR32309">
    <property type="entry name" value="TYROSINE-PROTEIN KINASE"/>
    <property type="match status" value="1"/>
</dbReference>
<feature type="region of interest" description="Disordered" evidence="9">
    <location>
        <begin position="1"/>
        <end position="51"/>
    </location>
</feature>
<evidence type="ECO:0000256" key="7">
    <source>
        <dbReference type="ARBA" id="ARBA00023137"/>
    </source>
</evidence>
<dbReference type="GO" id="GO:0005886">
    <property type="term" value="C:plasma membrane"/>
    <property type="evidence" value="ECO:0007669"/>
    <property type="project" value="TreeGrafter"/>
</dbReference>
<feature type="domain" description="AAA" evidence="10">
    <location>
        <begin position="109"/>
        <end position="251"/>
    </location>
</feature>
<feature type="compositionally biased region" description="Low complexity" evidence="9">
    <location>
        <begin position="40"/>
        <end position="51"/>
    </location>
</feature>
<evidence type="ECO:0000256" key="5">
    <source>
        <dbReference type="ARBA" id="ARBA00022777"/>
    </source>
</evidence>
<dbReference type="InterPro" id="IPR027417">
    <property type="entry name" value="P-loop_NTPase"/>
</dbReference>
<reference evidence="11" key="1">
    <citation type="submission" date="2022-03" db="EMBL/GenBank/DDBJ databases">
        <title>Genomic Encyclopedia of Type Strains, Phase III (KMG-III): the genomes of soil and plant-associated and newly described type strains.</title>
        <authorList>
            <person name="Whitman W."/>
        </authorList>
    </citation>
    <scope>NUCLEOTIDE SEQUENCE</scope>
    <source>
        <strain evidence="11">ANL 6-2</strain>
    </source>
</reference>
<organism evidence="11 12">
    <name type="scientific">Natronocella acetinitrilica</name>
    <dbReference type="NCBI Taxonomy" id="414046"/>
    <lineage>
        <taxon>Bacteria</taxon>
        <taxon>Pseudomonadati</taxon>
        <taxon>Pseudomonadota</taxon>
        <taxon>Gammaproteobacteria</taxon>
        <taxon>Chromatiales</taxon>
        <taxon>Ectothiorhodospiraceae</taxon>
        <taxon>Natronocella</taxon>
    </lineage>
</organism>
<keyword evidence="5 11" id="KW-0418">Kinase</keyword>
<evidence type="ECO:0000256" key="1">
    <source>
        <dbReference type="ARBA" id="ARBA00007316"/>
    </source>
</evidence>
<dbReference type="InterPro" id="IPR025669">
    <property type="entry name" value="AAA_dom"/>
</dbReference>
<dbReference type="EMBL" id="JALJXV010000014">
    <property type="protein sequence ID" value="MCP1677137.1"/>
    <property type="molecule type" value="Genomic_DNA"/>
</dbReference>
<evidence type="ECO:0000256" key="4">
    <source>
        <dbReference type="ARBA" id="ARBA00022741"/>
    </source>
</evidence>
<dbReference type="EC" id="2.7.10.2" evidence="2"/>
<gene>
    <name evidence="11" type="ORF">J2T57_004311</name>
</gene>
<dbReference type="SUPFAM" id="SSF52540">
    <property type="entry name" value="P-loop containing nucleoside triphosphate hydrolases"/>
    <property type="match status" value="1"/>
</dbReference>
<evidence type="ECO:0000259" key="10">
    <source>
        <dbReference type="Pfam" id="PF13614"/>
    </source>
</evidence>
<dbReference type="InterPro" id="IPR005702">
    <property type="entry name" value="Wzc-like_C"/>
</dbReference>
<dbReference type="GO" id="GO:0004714">
    <property type="term" value="F:transmembrane receptor protein tyrosine kinase activity"/>
    <property type="evidence" value="ECO:0007669"/>
    <property type="project" value="UniProtKB-EC"/>
</dbReference>
<dbReference type="InterPro" id="IPR050445">
    <property type="entry name" value="Bact_polysacc_biosynth/exp"/>
</dbReference>
<dbReference type="Proteomes" id="UP001205843">
    <property type="component" value="Unassembled WGS sequence"/>
</dbReference>
<dbReference type="Pfam" id="PF13614">
    <property type="entry name" value="AAA_31"/>
    <property type="match status" value="1"/>
</dbReference>